<protein>
    <recommendedName>
        <fullName evidence="4">Lipid A 3-O-deacylase</fullName>
    </recommendedName>
</protein>
<feature type="chain" id="PRO_5001615026" description="Lipid A 3-O-deacylase" evidence="1">
    <location>
        <begin position="33"/>
        <end position="204"/>
    </location>
</feature>
<proteinExistence type="predicted"/>
<comment type="caution">
    <text evidence="2">The sequence shown here is derived from an EMBL/GenBank/DDBJ whole genome shotgun (WGS) entry which is preliminary data.</text>
</comment>
<dbReference type="STRING" id="1280954.HPO_04265"/>
<reference evidence="2 3" key="1">
    <citation type="journal article" date="2014" name="Antonie Van Leeuwenhoek">
        <title>Hyphomonas beringensis sp. nov. and Hyphomonas chukchiensis sp. nov., isolated from surface seawater of the Bering Sea and Chukchi Sea.</title>
        <authorList>
            <person name="Li C."/>
            <person name="Lai Q."/>
            <person name="Li G."/>
            <person name="Dong C."/>
            <person name="Wang J."/>
            <person name="Liao Y."/>
            <person name="Shao Z."/>
        </authorList>
    </citation>
    <scope>NUCLEOTIDE SEQUENCE [LARGE SCALE GENOMIC DNA]</scope>
    <source>
        <strain evidence="2 3">PS728</strain>
    </source>
</reference>
<keyword evidence="3" id="KW-1185">Reference proteome</keyword>
<dbReference type="Gene3D" id="2.40.160.20">
    <property type="match status" value="1"/>
</dbReference>
<organism evidence="2 3">
    <name type="scientific">Hyphomonas polymorpha PS728</name>
    <dbReference type="NCBI Taxonomy" id="1280954"/>
    <lineage>
        <taxon>Bacteria</taxon>
        <taxon>Pseudomonadati</taxon>
        <taxon>Pseudomonadota</taxon>
        <taxon>Alphaproteobacteria</taxon>
        <taxon>Hyphomonadales</taxon>
        <taxon>Hyphomonadaceae</taxon>
        <taxon>Hyphomonas</taxon>
    </lineage>
</organism>
<feature type="signal peptide" evidence="1">
    <location>
        <begin position="1"/>
        <end position="32"/>
    </location>
</feature>
<evidence type="ECO:0000313" key="2">
    <source>
        <dbReference type="EMBL" id="KCZ99572.1"/>
    </source>
</evidence>
<dbReference type="RefSeq" id="WP_241767861.1">
    <property type="nucleotide sequence ID" value="NZ_ARYM01000004.1"/>
</dbReference>
<dbReference type="eggNOG" id="ENOG5032V47">
    <property type="taxonomic scope" value="Bacteria"/>
</dbReference>
<accession>A0A062VB08</accession>
<keyword evidence="1" id="KW-0732">Signal</keyword>
<dbReference type="EMBL" id="ARYM01000004">
    <property type="protein sequence ID" value="KCZ99572.1"/>
    <property type="molecule type" value="Genomic_DNA"/>
</dbReference>
<dbReference type="Proteomes" id="UP000027100">
    <property type="component" value="Unassembled WGS sequence"/>
</dbReference>
<evidence type="ECO:0000313" key="3">
    <source>
        <dbReference type="Proteomes" id="UP000027100"/>
    </source>
</evidence>
<evidence type="ECO:0000256" key="1">
    <source>
        <dbReference type="SAM" id="SignalP"/>
    </source>
</evidence>
<gene>
    <name evidence="2" type="ORF">HPO_04265</name>
</gene>
<evidence type="ECO:0008006" key="4">
    <source>
        <dbReference type="Google" id="ProtNLM"/>
    </source>
</evidence>
<dbReference type="PATRIC" id="fig|1280954.3.peg.865"/>
<name>A0A062VB08_9PROT</name>
<sequence>MAYGETVMKGILMRRISLLTAALAALPMVATAQIVDEVRAGVTAHNVCIANCDNANKEDGPNINGEIVFHSPEFLRLIWSPRPYVMGSVNTAGDTSFGGAGLHWNWDFAQGWSLEPGVGYVVHDGELTFPYPQGDPRNDPISESTVFFGSRDLFRTSLSLNKDLAGPWGVQLMYEHLSHGQILGNGRNQGLDNIGVRVRYAFGE</sequence>
<dbReference type="AlphaFoldDB" id="A0A062VB08"/>